<feature type="signal peptide" evidence="1">
    <location>
        <begin position="1"/>
        <end position="18"/>
    </location>
</feature>
<gene>
    <name evidence="2" type="ORF">UMAG_11637</name>
</gene>
<accession>A0A0D1CHK1</accession>
<protein>
    <submittedName>
        <fullName evidence="2">Uncharacterized protein</fullName>
    </submittedName>
</protein>
<sequence>MLVRIVAALLALIITTMGKRLDVVDPQIIGLRNSVLALPERYHYYIDENDQLTFVPVEARPTDVQGKDRAILDLFIEHKVSASVSITGHGEHDTTFDKSHPVDDLGIHGEKVYICTSPPSTPKTSGLRGGSRVTRRSSDAIFSTLLFEDTSTCSGSNELEHDYADGNCRNAIINKPFKSVSAQETTNRFGFTFTQWPHHNCQKGDSHDFIVAPGGYVCAGYPTYSYTGH</sequence>
<proteinExistence type="predicted"/>
<dbReference type="RefSeq" id="XP_011386808.1">
    <property type="nucleotide sequence ID" value="XM_011388506.1"/>
</dbReference>
<evidence type="ECO:0000313" key="2">
    <source>
        <dbReference type="EMBL" id="KIS72427.1"/>
    </source>
</evidence>
<reference evidence="2 3" key="1">
    <citation type="journal article" date="2006" name="Nature">
        <title>Insights from the genome of the biotrophic fungal plant pathogen Ustilago maydis.</title>
        <authorList>
            <person name="Kamper J."/>
            <person name="Kahmann R."/>
            <person name="Bolker M."/>
            <person name="Ma L.J."/>
            <person name="Brefort T."/>
            <person name="Saville B.J."/>
            <person name="Banuett F."/>
            <person name="Kronstad J.W."/>
            <person name="Gold S.E."/>
            <person name="Muller O."/>
            <person name="Perlin M.H."/>
            <person name="Wosten H.A."/>
            <person name="de Vries R."/>
            <person name="Ruiz-Herrera J."/>
            <person name="Reynaga-Pena C.G."/>
            <person name="Snetselaar K."/>
            <person name="McCann M."/>
            <person name="Perez-Martin J."/>
            <person name="Feldbrugge M."/>
            <person name="Basse C.W."/>
            <person name="Steinberg G."/>
            <person name="Ibeas J.I."/>
            <person name="Holloman W."/>
            <person name="Guzman P."/>
            <person name="Farman M."/>
            <person name="Stajich J.E."/>
            <person name="Sentandreu R."/>
            <person name="Gonzalez-Prieto J.M."/>
            <person name="Kennell J.C."/>
            <person name="Molina L."/>
            <person name="Schirawski J."/>
            <person name="Mendoza-Mendoza A."/>
            <person name="Greilinger D."/>
            <person name="Munch K."/>
            <person name="Rossel N."/>
            <person name="Scherer M."/>
            <person name="Vranes M."/>
            <person name="Ladendorf O."/>
            <person name="Vincon V."/>
            <person name="Fuchs U."/>
            <person name="Sandrock B."/>
            <person name="Meng S."/>
            <person name="Ho E.C."/>
            <person name="Cahill M.J."/>
            <person name="Boyce K.J."/>
            <person name="Klose J."/>
            <person name="Klosterman S.J."/>
            <person name="Deelstra H.J."/>
            <person name="Ortiz-Castellanos L."/>
            <person name="Li W."/>
            <person name="Sanchez-Alonso P."/>
            <person name="Schreier P.H."/>
            <person name="Hauser-Hahn I."/>
            <person name="Vaupel M."/>
            <person name="Koopmann E."/>
            <person name="Friedrich G."/>
            <person name="Voss H."/>
            <person name="Schluter T."/>
            <person name="Margolis J."/>
            <person name="Platt D."/>
            <person name="Swimmer C."/>
            <person name="Gnirke A."/>
            <person name="Chen F."/>
            <person name="Vysotskaia V."/>
            <person name="Mannhaupt G."/>
            <person name="Guldener U."/>
            <person name="Munsterkotter M."/>
            <person name="Haase D."/>
            <person name="Oesterheld M."/>
            <person name="Mewes H.W."/>
            <person name="Mauceli E.W."/>
            <person name="DeCaprio D."/>
            <person name="Wade C.M."/>
            <person name="Butler J."/>
            <person name="Young S."/>
            <person name="Jaffe D.B."/>
            <person name="Calvo S."/>
            <person name="Nusbaum C."/>
            <person name="Galagan J."/>
            <person name="Birren B.W."/>
        </authorList>
    </citation>
    <scope>NUCLEOTIDE SEQUENCE [LARGE SCALE GENOMIC DNA]</scope>
    <source>
        <strain evidence="3">DSM 14603 / FGSC 9021 / UM521</strain>
    </source>
</reference>
<dbReference type="KEGG" id="uma:UMAG_11637"/>
<dbReference type="AlphaFoldDB" id="A0A0D1CHK1"/>
<dbReference type="InParanoid" id="A0A0D1CHK1"/>
<dbReference type="Proteomes" id="UP000000561">
    <property type="component" value="Chromosome 1"/>
</dbReference>
<dbReference type="GeneID" id="23567496"/>
<dbReference type="VEuPathDB" id="FungiDB:UMAG_11637"/>
<keyword evidence="1" id="KW-0732">Signal</keyword>
<name>A0A0D1CHK1_MYCMD</name>
<feature type="chain" id="PRO_5002239667" evidence="1">
    <location>
        <begin position="19"/>
        <end position="229"/>
    </location>
</feature>
<evidence type="ECO:0000313" key="3">
    <source>
        <dbReference type="Proteomes" id="UP000000561"/>
    </source>
</evidence>
<dbReference type="EMBL" id="CM003140">
    <property type="protein sequence ID" value="KIS72427.1"/>
    <property type="molecule type" value="Genomic_DNA"/>
</dbReference>
<keyword evidence="3" id="KW-1185">Reference proteome</keyword>
<evidence type="ECO:0000256" key="1">
    <source>
        <dbReference type="SAM" id="SignalP"/>
    </source>
</evidence>
<organism evidence="2 3">
    <name type="scientific">Mycosarcoma maydis</name>
    <name type="common">Corn smut fungus</name>
    <name type="synonym">Ustilago maydis</name>
    <dbReference type="NCBI Taxonomy" id="5270"/>
    <lineage>
        <taxon>Eukaryota</taxon>
        <taxon>Fungi</taxon>
        <taxon>Dikarya</taxon>
        <taxon>Basidiomycota</taxon>
        <taxon>Ustilaginomycotina</taxon>
        <taxon>Ustilaginomycetes</taxon>
        <taxon>Ustilaginales</taxon>
        <taxon>Ustilaginaceae</taxon>
        <taxon>Mycosarcoma</taxon>
    </lineage>
</organism>